<sequence>ARAGYHDAASEAYIARVLEDRRDRIGRVYFDQIAPLEYFRLEGGTRDGRVVFRDLGAERDIYPDHVPLYEYRCAVVDENRNGADRTDWTSSLERSIDLAKGPAADALGAGTTDRYPFLAIDVRVRRYEDWSHPVTAYLSRESGRIVAVDR</sequence>
<accession>A0A956M2Q1</accession>
<gene>
    <name evidence="1" type="ORF">KC729_18720</name>
</gene>
<evidence type="ECO:0000313" key="2">
    <source>
        <dbReference type="Proteomes" id="UP000697710"/>
    </source>
</evidence>
<proteinExistence type="predicted"/>
<dbReference type="Proteomes" id="UP000697710">
    <property type="component" value="Unassembled WGS sequence"/>
</dbReference>
<feature type="non-terminal residue" evidence="1">
    <location>
        <position position="1"/>
    </location>
</feature>
<comment type="caution">
    <text evidence="1">The sequence shown here is derived from an EMBL/GenBank/DDBJ whole genome shotgun (WGS) entry which is preliminary data.</text>
</comment>
<reference evidence="1" key="1">
    <citation type="submission" date="2020-04" db="EMBL/GenBank/DDBJ databases">
        <authorList>
            <person name="Zhang T."/>
        </authorList>
    </citation>
    <scope>NUCLEOTIDE SEQUENCE</scope>
    <source>
        <strain evidence="1">HKST-UBA01</strain>
    </source>
</reference>
<protein>
    <submittedName>
        <fullName evidence="1">Uncharacterized protein</fullName>
    </submittedName>
</protein>
<reference evidence="1" key="2">
    <citation type="journal article" date="2021" name="Microbiome">
        <title>Successional dynamics and alternative stable states in a saline activated sludge microbial community over 9 years.</title>
        <authorList>
            <person name="Wang Y."/>
            <person name="Ye J."/>
            <person name="Ju F."/>
            <person name="Liu L."/>
            <person name="Boyd J.A."/>
            <person name="Deng Y."/>
            <person name="Parks D.H."/>
            <person name="Jiang X."/>
            <person name="Yin X."/>
            <person name="Woodcroft B.J."/>
            <person name="Tyson G.W."/>
            <person name="Hugenholtz P."/>
            <person name="Polz M.F."/>
            <person name="Zhang T."/>
        </authorList>
    </citation>
    <scope>NUCLEOTIDE SEQUENCE</scope>
    <source>
        <strain evidence="1">HKST-UBA01</strain>
    </source>
</reference>
<organism evidence="1 2">
    <name type="scientific">Eiseniibacteriota bacterium</name>
    <dbReference type="NCBI Taxonomy" id="2212470"/>
    <lineage>
        <taxon>Bacteria</taxon>
        <taxon>Candidatus Eiseniibacteriota</taxon>
    </lineage>
</organism>
<name>A0A956M2Q1_UNCEI</name>
<dbReference type="AlphaFoldDB" id="A0A956M2Q1"/>
<evidence type="ECO:0000313" key="1">
    <source>
        <dbReference type="EMBL" id="MCA9729723.1"/>
    </source>
</evidence>
<dbReference type="EMBL" id="JAGQHR010000816">
    <property type="protein sequence ID" value="MCA9729723.1"/>
    <property type="molecule type" value="Genomic_DNA"/>
</dbReference>